<evidence type="ECO:0000256" key="1">
    <source>
        <dbReference type="ARBA" id="ARBA00003060"/>
    </source>
</evidence>
<evidence type="ECO:0000256" key="7">
    <source>
        <dbReference type="ARBA" id="ARBA00023212"/>
    </source>
</evidence>
<accession>A0A8H8RX79</accession>
<organism evidence="10 11">
    <name type="scientific">Lachnellula subtilissima</name>
    <dbReference type="NCBI Taxonomy" id="602034"/>
    <lineage>
        <taxon>Eukaryota</taxon>
        <taxon>Fungi</taxon>
        <taxon>Dikarya</taxon>
        <taxon>Ascomycota</taxon>
        <taxon>Pezizomycotina</taxon>
        <taxon>Leotiomycetes</taxon>
        <taxon>Helotiales</taxon>
        <taxon>Lachnaceae</taxon>
        <taxon>Lachnellula</taxon>
    </lineage>
</organism>
<evidence type="ECO:0000313" key="10">
    <source>
        <dbReference type="EMBL" id="TVY43606.1"/>
    </source>
</evidence>
<gene>
    <name evidence="10" type="ORF">LSUB1_G000512</name>
</gene>
<dbReference type="PANTHER" id="PTHR28520:SF2">
    <property type="entry name" value="MITOTIC-SPINDLE ORGANIZING PROTEIN 1"/>
    <property type="match status" value="1"/>
</dbReference>
<comment type="subunit">
    <text evidence="4">Part of the gamma-tubulin complex.</text>
</comment>
<feature type="region of interest" description="Disordered" evidence="9">
    <location>
        <begin position="44"/>
        <end position="65"/>
    </location>
</feature>
<dbReference type="GO" id="GO:0044732">
    <property type="term" value="C:mitotic spindle pole body"/>
    <property type="evidence" value="ECO:0007669"/>
    <property type="project" value="TreeGrafter"/>
</dbReference>
<evidence type="ECO:0000256" key="3">
    <source>
        <dbReference type="ARBA" id="ARBA00011015"/>
    </source>
</evidence>
<evidence type="ECO:0000256" key="5">
    <source>
        <dbReference type="ARBA" id="ARBA00016992"/>
    </source>
</evidence>
<dbReference type="Proteomes" id="UP000462212">
    <property type="component" value="Unassembled WGS sequence"/>
</dbReference>
<comment type="similarity">
    <text evidence="3">Belongs to the MOZART1 family.</text>
</comment>
<dbReference type="GO" id="GO:0051415">
    <property type="term" value="P:microtubule nucleation by interphase microtubule organizing center"/>
    <property type="evidence" value="ECO:0007669"/>
    <property type="project" value="TreeGrafter"/>
</dbReference>
<evidence type="ECO:0000256" key="9">
    <source>
        <dbReference type="SAM" id="MobiDB-lite"/>
    </source>
</evidence>
<comment type="subcellular location">
    <subcellularLocation>
        <location evidence="2">Cytoplasm</location>
        <location evidence="2">Cytoskeleton</location>
        <location evidence="2">Microtubule organizing center</location>
        <location evidence="2">Spindle pole body</location>
    </subcellularLocation>
</comment>
<dbReference type="PANTHER" id="PTHR28520">
    <property type="entry name" value="MITOTIC-SPINDLE ORGANIZING PROTEIN 1"/>
    <property type="match status" value="1"/>
</dbReference>
<dbReference type="EMBL" id="QGMJ01000061">
    <property type="protein sequence ID" value="TVY43606.1"/>
    <property type="molecule type" value="Genomic_DNA"/>
</dbReference>
<evidence type="ECO:0000313" key="11">
    <source>
        <dbReference type="Proteomes" id="UP000462212"/>
    </source>
</evidence>
<dbReference type="Pfam" id="PF12554">
    <property type="entry name" value="MOZART1"/>
    <property type="match status" value="1"/>
</dbReference>
<proteinExistence type="inferred from homology"/>
<dbReference type="AlphaFoldDB" id="A0A8H8RX79"/>
<dbReference type="OrthoDB" id="48571at2759"/>
<comment type="caution">
    <text evidence="10">The sequence shown here is derived from an EMBL/GenBank/DDBJ whole genome shotgun (WGS) entry which is preliminary data.</text>
</comment>
<sequence length="132" mass="14098">MKGVSVGAGLEWGEGGAAKSGANASRVLFLGALSSASWPRLDQINPQPLIMPPEADSKQDKETKTAQARQVIDVFHEISTLLNADLDRQTLTFCISLIENGVNPEALASVVKELRKEGEEVRGQALQGGSQR</sequence>
<name>A0A8H8RX79_9HELO</name>
<evidence type="ECO:0000256" key="4">
    <source>
        <dbReference type="ARBA" id="ARBA00011378"/>
    </source>
</evidence>
<dbReference type="InterPro" id="IPR022214">
    <property type="entry name" value="MZT1"/>
</dbReference>
<comment type="function">
    <text evidence="1">Required for gamma-tubulin complex recruitment to the microtubule organizing center (MTOC).</text>
</comment>
<dbReference type="GO" id="GO:0090307">
    <property type="term" value="P:mitotic spindle assembly"/>
    <property type="evidence" value="ECO:0007669"/>
    <property type="project" value="TreeGrafter"/>
</dbReference>
<keyword evidence="6" id="KW-0963">Cytoplasm</keyword>
<feature type="compositionally biased region" description="Basic and acidic residues" evidence="9">
    <location>
        <begin position="55"/>
        <end position="64"/>
    </location>
</feature>
<dbReference type="GO" id="GO:0000931">
    <property type="term" value="C:gamma-tubulin ring complex"/>
    <property type="evidence" value="ECO:0007669"/>
    <property type="project" value="InterPro"/>
</dbReference>
<dbReference type="GO" id="GO:0005819">
    <property type="term" value="C:spindle"/>
    <property type="evidence" value="ECO:0007669"/>
    <property type="project" value="TreeGrafter"/>
</dbReference>
<protein>
    <recommendedName>
        <fullName evidence="5">Mitotic-spindle organizing protein 1</fullName>
    </recommendedName>
    <alternativeName>
        <fullName evidence="8">Mitotic-spindle organizing protein associated with a ring of gamma-tubulin 1</fullName>
    </alternativeName>
</protein>
<evidence type="ECO:0000256" key="6">
    <source>
        <dbReference type="ARBA" id="ARBA00022490"/>
    </source>
</evidence>
<reference evidence="10 11" key="1">
    <citation type="submission" date="2018-05" db="EMBL/GenBank/DDBJ databases">
        <title>Genome sequencing and assembly of the regulated plant pathogen Lachnellula willkommii and related sister species for the development of diagnostic species identification markers.</title>
        <authorList>
            <person name="Giroux E."/>
            <person name="Bilodeau G."/>
        </authorList>
    </citation>
    <scope>NUCLEOTIDE SEQUENCE [LARGE SCALE GENOMIC DNA]</scope>
    <source>
        <strain evidence="10 11">CBS 197.66</strain>
    </source>
</reference>
<evidence type="ECO:0000256" key="8">
    <source>
        <dbReference type="ARBA" id="ARBA00029810"/>
    </source>
</evidence>
<dbReference type="GO" id="GO:0031021">
    <property type="term" value="C:interphase microtubule organizing center"/>
    <property type="evidence" value="ECO:0007669"/>
    <property type="project" value="TreeGrafter"/>
</dbReference>
<evidence type="ECO:0000256" key="2">
    <source>
        <dbReference type="ARBA" id="ARBA00004317"/>
    </source>
</evidence>
<dbReference type="GO" id="GO:0033566">
    <property type="term" value="P:gamma-tubulin complex localization"/>
    <property type="evidence" value="ECO:0007669"/>
    <property type="project" value="InterPro"/>
</dbReference>
<keyword evidence="11" id="KW-1185">Reference proteome</keyword>
<keyword evidence="7" id="KW-0206">Cytoskeleton</keyword>